<accession>A0A099WAD8</accession>
<dbReference type="Gene3D" id="3.90.1150.30">
    <property type="match status" value="1"/>
</dbReference>
<keyword evidence="2" id="KW-0238">DNA-binding</keyword>
<evidence type="ECO:0000313" key="1">
    <source>
        <dbReference type="EMBL" id="KGL42739.1"/>
    </source>
</evidence>
<dbReference type="InterPro" id="IPR058532">
    <property type="entry name" value="YjbR/MT2646/Rv2570-like"/>
</dbReference>
<dbReference type="InterPro" id="IPR038056">
    <property type="entry name" value="YjbR-like_sf"/>
</dbReference>
<evidence type="ECO:0000313" key="5">
    <source>
        <dbReference type="Proteomes" id="UP000541955"/>
    </source>
</evidence>
<reference evidence="1 4" key="1">
    <citation type="submission" date="2014-05" db="EMBL/GenBank/DDBJ databases">
        <title>Novel Listeriaceae from food processing environments.</title>
        <authorList>
            <person name="den Bakker H.C."/>
        </authorList>
    </citation>
    <scope>NUCLEOTIDE SEQUENCE [LARGE SCALE GENOMIC DNA]</scope>
    <source>
        <strain evidence="1 4">FSL A5-0281</strain>
    </source>
</reference>
<dbReference type="AlphaFoldDB" id="A0A099WAD8"/>
<dbReference type="Proteomes" id="UP000541955">
    <property type="component" value="Unassembled WGS sequence"/>
</dbReference>
<dbReference type="eggNOG" id="COG2315">
    <property type="taxonomic scope" value="Bacteria"/>
</dbReference>
<dbReference type="RefSeq" id="WP_036084586.1">
    <property type="nucleotide sequence ID" value="NZ_CBCSHQ010000001.1"/>
</dbReference>
<dbReference type="Proteomes" id="UP000547643">
    <property type="component" value="Unassembled WGS sequence"/>
</dbReference>
<gene>
    <name evidence="1" type="ORF">EP57_04585</name>
    <name evidence="2" type="ORF">HB902_05150</name>
    <name evidence="3" type="ORF">HCA46_09335</name>
</gene>
<dbReference type="EMBL" id="JNFA01000011">
    <property type="protein sequence ID" value="KGL42739.1"/>
    <property type="molecule type" value="Genomic_DNA"/>
</dbReference>
<organism evidence="1 4">
    <name type="scientific">Listeria booriae</name>
    <dbReference type="NCBI Taxonomy" id="1552123"/>
    <lineage>
        <taxon>Bacteria</taxon>
        <taxon>Bacillati</taxon>
        <taxon>Bacillota</taxon>
        <taxon>Bacilli</taxon>
        <taxon>Bacillales</taxon>
        <taxon>Listeriaceae</taxon>
        <taxon>Listeria</taxon>
    </lineage>
</organism>
<sequence length="120" mass="13985">MNKYPAIHKAALQLKGATHDYKEEWTADRYFVGEKIFAMLGTNKEGRDILTVKVEPSQGEILRTENPAIIPGYHMNKSHWVSVLLDEEKNEEFLAKLLAHGYEQVLRKLPKYRQREIETM</sequence>
<evidence type="ECO:0000313" key="3">
    <source>
        <dbReference type="EMBL" id="MBC1779039.1"/>
    </source>
</evidence>
<comment type="caution">
    <text evidence="1">The sequence shown here is derived from an EMBL/GenBank/DDBJ whole genome shotgun (WGS) entry which is preliminary data.</text>
</comment>
<name>A0A099WAD8_9LIST</name>
<dbReference type="Pfam" id="PF04237">
    <property type="entry name" value="YjbR"/>
    <property type="match status" value="1"/>
</dbReference>
<dbReference type="STRING" id="1552123.EP57_04585"/>
<dbReference type="GeneID" id="58716683"/>
<proteinExistence type="predicted"/>
<protein>
    <submittedName>
        <fullName evidence="2">MmcQ/YjbR family DNA-binding protein</fullName>
    </submittedName>
</protein>
<evidence type="ECO:0000313" key="6">
    <source>
        <dbReference type="Proteomes" id="UP000547643"/>
    </source>
</evidence>
<dbReference type="PANTHER" id="PTHR35145:SF1">
    <property type="entry name" value="CYTOPLASMIC PROTEIN"/>
    <property type="match status" value="1"/>
</dbReference>
<dbReference type="EMBL" id="JAARUV010000002">
    <property type="protein sequence ID" value="MBC1779039.1"/>
    <property type="molecule type" value="Genomic_DNA"/>
</dbReference>
<dbReference type="GO" id="GO:0003677">
    <property type="term" value="F:DNA binding"/>
    <property type="evidence" value="ECO:0007669"/>
    <property type="project" value="UniProtKB-KW"/>
</dbReference>
<reference evidence="5 6" key="2">
    <citation type="submission" date="2020-03" db="EMBL/GenBank/DDBJ databases">
        <title>Soil Listeria distribution.</title>
        <authorList>
            <person name="Liao J."/>
            <person name="Wiedmann M."/>
        </authorList>
    </citation>
    <scope>NUCLEOTIDE SEQUENCE [LARGE SCALE GENOMIC DNA]</scope>
    <source>
        <strain evidence="3 6">FSL L7-1017</strain>
        <strain evidence="2 5">FSL L7-1387</strain>
    </source>
</reference>
<dbReference type="PANTHER" id="PTHR35145">
    <property type="entry name" value="CYTOPLASMIC PROTEIN-RELATED"/>
    <property type="match status" value="1"/>
</dbReference>
<dbReference type="EMBL" id="JAARRW010000002">
    <property type="protein sequence ID" value="MBC1561447.1"/>
    <property type="molecule type" value="Genomic_DNA"/>
</dbReference>
<dbReference type="OrthoDB" id="9789813at2"/>
<evidence type="ECO:0000313" key="4">
    <source>
        <dbReference type="Proteomes" id="UP000029844"/>
    </source>
</evidence>
<dbReference type="SUPFAM" id="SSF142906">
    <property type="entry name" value="YjbR-like"/>
    <property type="match status" value="1"/>
</dbReference>
<evidence type="ECO:0000313" key="2">
    <source>
        <dbReference type="EMBL" id="MBC1561447.1"/>
    </source>
</evidence>
<dbReference type="InterPro" id="IPR007351">
    <property type="entry name" value="YjbR"/>
</dbReference>
<keyword evidence="4" id="KW-1185">Reference proteome</keyword>
<dbReference type="Proteomes" id="UP000029844">
    <property type="component" value="Unassembled WGS sequence"/>
</dbReference>